<keyword evidence="2" id="KW-1185">Reference proteome</keyword>
<dbReference type="InterPro" id="IPR021942">
    <property type="entry name" value="DUF3557"/>
</dbReference>
<keyword evidence="1" id="KW-0175">Coiled coil</keyword>
<evidence type="ECO:0000313" key="3">
    <source>
        <dbReference type="WBParaSite" id="Csp11.Scaffold564.g4017.t1"/>
    </source>
</evidence>
<dbReference type="Pfam" id="PF12078">
    <property type="entry name" value="DUF3557"/>
    <property type="match status" value="1"/>
</dbReference>
<organism evidence="2 3">
    <name type="scientific">Caenorhabditis tropicalis</name>
    <dbReference type="NCBI Taxonomy" id="1561998"/>
    <lineage>
        <taxon>Eukaryota</taxon>
        <taxon>Metazoa</taxon>
        <taxon>Ecdysozoa</taxon>
        <taxon>Nematoda</taxon>
        <taxon>Chromadorea</taxon>
        <taxon>Rhabditida</taxon>
        <taxon>Rhabditina</taxon>
        <taxon>Rhabditomorpha</taxon>
        <taxon>Rhabditoidea</taxon>
        <taxon>Rhabditidae</taxon>
        <taxon>Peloderinae</taxon>
        <taxon>Caenorhabditis</taxon>
    </lineage>
</organism>
<evidence type="ECO:0000256" key="1">
    <source>
        <dbReference type="SAM" id="Coils"/>
    </source>
</evidence>
<dbReference type="PANTHER" id="PTHR31379:SF1">
    <property type="entry name" value="F-BOX C PROTEIN-RELATED"/>
    <property type="match status" value="1"/>
</dbReference>
<feature type="coiled-coil region" evidence="1">
    <location>
        <begin position="119"/>
        <end position="153"/>
    </location>
</feature>
<dbReference type="PANTHER" id="PTHR31379">
    <property type="entry name" value="F-BOX C PROTEIN-RELATED-RELATED"/>
    <property type="match status" value="1"/>
</dbReference>
<dbReference type="Proteomes" id="UP000095282">
    <property type="component" value="Unplaced"/>
</dbReference>
<reference evidence="3" key="1">
    <citation type="submission" date="2016-11" db="UniProtKB">
        <authorList>
            <consortium name="WormBaseParasite"/>
        </authorList>
    </citation>
    <scope>IDENTIFICATION</scope>
</reference>
<dbReference type="AlphaFoldDB" id="A0A1I7TAG3"/>
<proteinExistence type="predicted"/>
<accession>A0A1I7TAG3</accession>
<sequence>MASKPTYDCAYSILKHMDLKKRLGLKAKSPVFRQLESTIPLEIDVLDFSGTQVLVNEVEYSIGIVQKWPTDKIPDWAKLDRLAGPIQEDIDEYGRPLMPGDINLTGRGRIPVESPSEQIKDLPVNLDNLNAEIEEIKKSIQENKKKLADLRLRWGTYPFTLKELNEFKNRQGHVYFHKAEEPFLRDERRRGIYREYPRHRFQERQNYQSRRFSRGREEGSSCEALEKIENKQDAEICQKELDLEIFESQKEIHRLIHIRDNTLPEFRVQLVIKEPSGEEQIKYAKYNRKLLEYHKGLIDFMFGNRRSSIKVKKLIVSHENFIRAPIGLKLKVQGLKIISRKDHFPRLEGVLNRLRPIFDESSIPLKSIEFESRRIEDFHHEMIMSAKEVIIRWKHNPLTMINVDLPHQRVIAEVYYLEPEHYIDFVQRLKDAGRPIGTHHSFIINDGPPNEIFKAFQNNVIREGEKFVVIPFNEKANLKVSLDSRNQISFEVIGLFG</sequence>
<evidence type="ECO:0000313" key="2">
    <source>
        <dbReference type="Proteomes" id="UP000095282"/>
    </source>
</evidence>
<name>A0A1I7TAG3_9PELO</name>
<dbReference type="WBParaSite" id="Csp11.Scaffold564.g4017.t1">
    <property type="protein sequence ID" value="Csp11.Scaffold564.g4017.t1"/>
    <property type="gene ID" value="Csp11.Scaffold564.g4017"/>
</dbReference>
<protein>
    <submittedName>
        <fullName evidence="3">Piwi domain-containing protein</fullName>
    </submittedName>
</protein>